<sequence>MAAECLGSLVSINCGPTLGMYQGEVSSVDQARQTISLKQPFHNGIKCSVPEVTFSAVDIKDLKILEIRSCSNGVTKRSVAESGSSVPGYTGRKDKGAGNGVNSAPVNVPKAEPRLQDGGMSPSQHYSKSYIERHVEIGQSKGFRRRHNSWSSSSRGVNQVTPKKNGSKNGQMKNKDDECFGDGMDDVLDEDFDFEGNLALFDKAAVFSQIESSDRRGNGARSRGNPVEQTPSRYRHDENILEAKPVVYRQIIVPQSGAKEYSTDSGLVVPSISYELHKRVLSMAENYGLSLERRLEMTGVCASQMSLTLLGGPNRLTPKNLHQRPTVALLCGPHVQGAQGISCGRHLANHEVEVVLFLPNFVKMLEAITSELALFSKTGGKQVSSVKDLPDTPVDLNRAPVLSIDPPVSGQEQAVEAKWSLCLGLPLPLPERAGRVYLCDIGVPRQVFQEVGISLLRDKTRGCCSAFEINQSIIPGNLPDLLLTIHHLSAYRFWTHLMVDVGSVLMVFLNLLGH</sequence>
<feature type="domain" description="YjeF N-terminal" evidence="7">
    <location>
        <begin position="273"/>
        <end position="449"/>
    </location>
</feature>
<evidence type="ECO:0000256" key="4">
    <source>
        <dbReference type="ARBA" id="ARBA00022490"/>
    </source>
</evidence>
<dbReference type="EMBL" id="JABFDY010000005">
    <property type="protein sequence ID" value="KAF7707565.1"/>
    <property type="molecule type" value="Genomic_DNA"/>
</dbReference>
<feature type="region of interest" description="Disordered" evidence="6">
    <location>
        <begin position="76"/>
        <end position="125"/>
    </location>
</feature>
<evidence type="ECO:0000259" key="8">
    <source>
        <dbReference type="PROSITE" id="PS51512"/>
    </source>
</evidence>
<feature type="compositionally biased region" description="Polar residues" evidence="6">
    <location>
        <begin position="76"/>
        <end position="87"/>
    </location>
</feature>
<dbReference type="InterPro" id="IPR025609">
    <property type="entry name" value="Lsm14-like_N"/>
</dbReference>
<dbReference type="PROSITE" id="PS51512">
    <property type="entry name" value="DFDF"/>
    <property type="match status" value="1"/>
</dbReference>
<feature type="region of interest" description="Disordered" evidence="6">
    <location>
        <begin position="211"/>
        <end position="233"/>
    </location>
</feature>
<organism evidence="9 10">
    <name type="scientific">Silurus meridionalis</name>
    <name type="common">Southern catfish</name>
    <name type="synonym">Silurus soldatovi meridionalis</name>
    <dbReference type="NCBI Taxonomy" id="175797"/>
    <lineage>
        <taxon>Eukaryota</taxon>
        <taxon>Metazoa</taxon>
        <taxon>Chordata</taxon>
        <taxon>Craniata</taxon>
        <taxon>Vertebrata</taxon>
        <taxon>Euteleostomi</taxon>
        <taxon>Actinopterygii</taxon>
        <taxon>Neopterygii</taxon>
        <taxon>Teleostei</taxon>
        <taxon>Ostariophysi</taxon>
        <taxon>Siluriformes</taxon>
        <taxon>Siluridae</taxon>
        <taxon>Silurus</taxon>
    </lineage>
</organism>
<evidence type="ECO:0000256" key="6">
    <source>
        <dbReference type="SAM" id="MobiDB-lite"/>
    </source>
</evidence>
<keyword evidence="10" id="KW-1185">Reference proteome</keyword>
<dbReference type="Pfam" id="PF03853">
    <property type="entry name" value="YjeF_N"/>
    <property type="match status" value="1"/>
</dbReference>
<dbReference type="Gene3D" id="2.30.30.100">
    <property type="match status" value="1"/>
</dbReference>
<dbReference type="FunFam" id="2.30.30.100:FF:000026">
    <property type="entry name" value="Enhancer of mRNA-decapping protein 3"/>
    <property type="match status" value="1"/>
</dbReference>
<reference evidence="9" key="1">
    <citation type="submission" date="2020-08" db="EMBL/GenBank/DDBJ databases">
        <title>Chromosome-level assembly of Southern catfish (Silurus meridionalis) provides insights into visual adaptation to the nocturnal and benthic lifestyles.</title>
        <authorList>
            <person name="Zhang Y."/>
            <person name="Wang D."/>
            <person name="Peng Z."/>
        </authorList>
    </citation>
    <scope>NUCLEOTIDE SEQUENCE</scope>
    <source>
        <strain evidence="9">SWU-2019-XX</strain>
        <tissue evidence="9">Muscle</tissue>
    </source>
</reference>
<dbReference type="Gene3D" id="3.40.50.10260">
    <property type="entry name" value="YjeF N-terminal domain"/>
    <property type="match status" value="2"/>
</dbReference>
<evidence type="ECO:0000259" key="7">
    <source>
        <dbReference type="PROSITE" id="PS51385"/>
    </source>
</evidence>
<dbReference type="Proteomes" id="UP000606274">
    <property type="component" value="Unassembled WGS sequence"/>
</dbReference>
<dbReference type="PROSITE" id="PS51385">
    <property type="entry name" value="YJEF_N"/>
    <property type="match status" value="1"/>
</dbReference>
<dbReference type="InterPro" id="IPR019050">
    <property type="entry name" value="FDF_dom"/>
</dbReference>
<dbReference type="Pfam" id="PF09532">
    <property type="entry name" value="FDF"/>
    <property type="match status" value="1"/>
</dbReference>
<dbReference type="GO" id="GO:0003729">
    <property type="term" value="F:mRNA binding"/>
    <property type="evidence" value="ECO:0007669"/>
    <property type="project" value="InterPro"/>
</dbReference>
<dbReference type="GO" id="GO:0031087">
    <property type="term" value="P:deadenylation-independent decapping of nuclear-transcribed mRNA"/>
    <property type="evidence" value="ECO:0007669"/>
    <property type="project" value="InterPro"/>
</dbReference>
<dbReference type="SMART" id="SM01271">
    <property type="entry name" value="LSM14"/>
    <property type="match status" value="1"/>
</dbReference>
<protein>
    <recommendedName>
        <fullName evidence="3">Enhancer of mRNA-decapping protein 3</fullName>
    </recommendedName>
    <alternativeName>
        <fullName evidence="5">YjeF domain-containing protein 1</fullName>
    </alternativeName>
</protein>
<dbReference type="PANTHER" id="PTHR13612:SF0">
    <property type="entry name" value="ENHANCER OF MRNA-DECAPPING PROTEIN 3"/>
    <property type="match status" value="1"/>
</dbReference>
<gene>
    <name evidence="9" type="ORF">HF521_018783</name>
</gene>
<dbReference type="InterPro" id="IPR025762">
    <property type="entry name" value="DFDF"/>
</dbReference>
<dbReference type="SMART" id="SM01199">
    <property type="entry name" value="FDF"/>
    <property type="match status" value="1"/>
</dbReference>
<evidence type="ECO:0000256" key="3">
    <source>
        <dbReference type="ARBA" id="ARBA00015797"/>
    </source>
</evidence>
<dbReference type="Pfam" id="PF12701">
    <property type="entry name" value="LSM14"/>
    <property type="match status" value="1"/>
</dbReference>
<feature type="region of interest" description="Disordered" evidence="6">
    <location>
        <begin position="141"/>
        <end position="178"/>
    </location>
</feature>
<keyword evidence="4" id="KW-0963">Cytoplasm</keyword>
<dbReference type="InterPro" id="IPR004443">
    <property type="entry name" value="YjeF_N_dom"/>
</dbReference>
<feature type="compositionally biased region" description="Polar residues" evidence="6">
    <location>
        <begin position="156"/>
        <end position="172"/>
    </location>
</feature>
<dbReference type="PANTHER" id="PTHR13612">
    <property type="entry name" value="ENHANCER OF MRNA-DECAPPING PROTEIN 3"/>
    <property type="match status" value="1"/>
</dbReference>
<comment type="caution">
    <text evidence="9">The sequence shown here is derived from an EMBL/GenBank/DDBJ whole genome shotgun (WGS) entry which is preliminary data.</text>
</comment>
<evidence type="ECO:0000256" key="1">
    <source>
        <dbReference type="ARBA" id="ARBA00004201"/>
    </source>
</evidence>
<dbReference type="GO" id="GO:0033962">
    <property type="term" value="P:P-body assembly"/>
    <property type="evidence" value="ECO:0007669"/>
    <property type="project" value="TreeGrafter"/>
</dbReference>
<evidence type="ECO:0000313" key="10">
    <source>
        <dbReference type="Proteomes" id="UP000606274"/>
    </source>
</evidence>
<evidence type="ECO:0000313" key="9">
    <source>
        <dbReference type="EMBL" id="KAF7707565.1"/>
    </source>
</evidence>
<accession>A0A8T0BKU3</accession>
<dbReference type="CDD" id="cd01737">
    <property type="entry name" value="LSm16_N"/>
    <property type="match status" value="1"/>
</dbReference>
<dbReference type="InterPro" id="IPR036652">
    <property type="entry name" value="YjeF_N_dom_sf"/>
</dbReference>
<feature type="domain" description="DFDF" evidence="8">
    <location>
        <begin position="180"/>
        <end position="216"/>
    </location>
</feature>
<name>A0A8T0BKU3_SILME</name>
<dbReference type="SUPFAM" id="SSF64153">
    <property type="entry name" value="YjeF N-terminal domain-like"/>
    <property type="match status" value="1"/>
</dbReference>
<evidence type="ECO:0000256" key="5">
    <source>
        <dbReference type="ARBA" id="ARBA00032192"/>
    </source>
</evidence>
<dbReference type="AlphaFoldDB" id="A0A8T0BKU3"/>
<evidence type="ECO:0000256" key="2">
    <source>
        <dbReference type="ARBA" id="ARBA00006610"/>
    </source>
</evidence>
<comment type="subcellular location">
    <subcellularLocation>
        <location evidence="1">Cytoplasm</location>
        <location evidence="1">P-body</location>
    </subcellularLocation>
</comment>
<comment type="similarity">
    <text evidence="2">Belongs to the EDC3 family.</text>
</comment>
<proteinExistence type="inferred from homology"/>
<dbReference type="Pfam" id="PF16598">
    <property type="entry name" value="Edc3_linker"/>
    <property type="match status" value="1"/>
</dbReference>
<dbReference type="GO" id="GO:0000932">
    <property type="term" value="C:P-body"/>
    <property type="evidence" value="ECO:0007669"/>
    <property type="project" value="UniProtKB-SubCell"/>
</dbReference>
<dbReference type="InterPro" id="IPR034107">
    <property type="entry name" value="Lsm16_N"/>
</dbReference>